<dbReference type="InterPro" id="IPR011066">
    <property type="entry name" value="MscS_channel_C_sf"/>
</dbReference>
<dbReference type="GO" id="GO:0005886">
    <property type="term" value="C:plasma membrane"/>
    <property type="evidence" value="ECO:0007669"/>
    <property type="project" value="UniProtKB-SubCell"/>
</dbReference>
<keyword evidence="4 8" id="KW-0812">Transmembrane</keyword>
<proteinExistence type="inferred from homology"/>
<dbReference type="Gene3D" id="2.30.30.60">
    <property type="match status" value="1"/>
</dbReference>
<dbReference type="PANTHER" id="PTHR30460:SF0">
    <property type="entry name" value="MODERATE CONDUCTANCE MECHANOSENSITIVE CHANNEL YBIO"/>
    <property type="match status" value="1"/>
</dbReference>
<dbReference type="AlphaFoldDB" id="A0A3P3VYL3"/>
<evidence type="ECO:0000313" key="11">
    <source>
        <dbReference type="EMBL" id="RRJ87790.1"/>
    </source>
</evidence>
<dbReference type="Gene3D" id="3.30.70.100">
    <property type="match status" value="1"/>
</dbReference>
<evidence type="ECO:0000256" key="1">
    <source>
        <dbReference type="ARBA" id="ARBA00004651"/>
    </source>
</evidence>
<organism evidence="11 12">
    <name type="scientific">Gulosibacter macacae</name>
    <dbReference type="NCBI Taxonomy" id="2488791"/>
    <lineage>
        <taxon>Bacteria</taxon>
        <taxon>Bacillati</taxon>
        <taxon>Actinomycetota</taxon>
        <taxon>Actinomycetes</taxon>
        <taxon>Micrococcales</taxon>
        <taxon>Microbacteriaceae</taxon>
        <taxon>Gulosibacter</taxon>
    </lineage>
</organism>
<dbReference type="InterPro" id="IPR045276">
    <property type="entry name" value="YbiO_bact"/>
</dbReference>
<evidence type="ECO:0000313" key="12">
    <source>
        <dbReference type="Proteomes" id="UP000274391"/>
    </source>
</evidence>
<evidence type="ECO:0000256" key="5">
    <source>
        <dbReference type="ARBA" id="ARBA00022989"/>
    </source>
</evidence>
<evidence type="ECO:0000256" key="7">
    <source>
        <dbReference type="SAM" id="MobiDB-lite"/>
    </source>
</evidence>
<comment type="similarity">
    <text evidence="2">Belongs to the MscS (TC 1.A.23) family.</text>
</comment>
<name>A0A3P3VYL3_9MICO</name>
<feature type="transmembrane region" description="Helical" evidence="8">
    <location>
        <begin position="83"/>
        <end position="102"/>
    </location>
</feature>
<sequence length="324" mass="35704">MQEFVDSIIQTLGPFWPLVQVVFIILGAWVANRILKIMIRRSVGRIVDGVKRKRGVDDTQALVLRSPLESVRTVQRTRTIGQVLSNLVGVTVFIIAVLWSVAVINPSFLASLTVLSAALGAGLGFGAQKIVGDVLNGMFMVMEDQIGVGDDVDMQHAKGVVEAVGVRVTQVRDVYGQLWYVRNGEIQRVGNNSQGWNRAIIDLAVPFDEDRDRAEAVMLAAAISVYEDVDWMGKVIEKPTIWGLETLSAEAVIVRLVAKTLPGERWAVQREMRARIQDALKQEGLELPALNTIIFNGVNGDTVQPSTGYSDRREQQDRADRGEA</sequence>
<dbReference type="SUPFAM" id="SSF82689">
    <property type="entry name" value="Mechanosensitive channel protein MscS (YggB), C-terminal domain"/>
    <property type="match status" value="1"/>
</dbReference>
<dbReference type="Pfam" id="PF21082">
    <property type="entry name" value="MS_channel_3rd"/>
    <property type="match status" value="1"/>
</dbReference>
<dbReference type="InterPro" id="IPR010920">
    <property type="entry name" value="LSM_dom_sf"/>
</dbReference>
<protein>
    <submittedName>
        <fullName evidence="11">Mechanosensitive ion channel family protein</fullName>
    </submittedName>
</protein>
<evidence type="ECO:0000259" key="9">
    <source>
        <dbReference type="Pfam" id="PF00924"/>
    </source>
</evidence>
<keyword evidence="5 8" id="KW-1133">Transmembrane helix</keyword>
<evidence type="ECO:0000259" key="10">
    <source>
        <dbReference type="Pfam" id="PF21082"/>
    </source>
</evidence>
<dbReference type="EMBL" id="RQVS01000003">
    <property type="protein sequence ID" value="RRJ87790.1"/>
    <property type="molecule type" value="Genomic_DNA"/>
</dbReference>
<feature type="transmembrane region" description="Helical" evidence="8">
    <location>
        <begin position="15"/>
        <end position="35"/>
    </location>
</feature>
<dbReference type="InterPro" id="IPR049278">
    <property type="entry name" value="MS_channel_C"/>
</dbReference>
<keyword evidence="3" id="KW-1003">Cell membrane</keyword>
<dbReference type="OrthoDB" id="4638917at2"/>
<dbReference type="SUPFAM" id="SSF50182">
    <property type="entry name" value="Sm-like ribonucleoproteins"/>
    <property type="match status" value="1"/>
</dbReference>
<dbReference type="Pfam" id="PF00924">
    <property type="entry name" value="MS_channel_2nd"/>
    <property type="match status" value="1"/>
</dbReference>
<keyword evidence="6 8" id="KW-0472">Membrane</keyword>
<feature type="domain" description="Mechanosensitive ion channel MscS C-terminal" evidence="10">
    <location>
        <begin position="202"/>
        <end position="286"/>
    </location>
</feature>
<dbReference type="InterPro" id="IPR023408">
    <property type="entry name" value="MscS_beta-dom_sf"/>
</dbReference>
<reference evidence="11 12" key="1">
    <citation type="submission" date="2018-11" db="EMBL/GenBank/DDBJ databases">
        <title>YIM 102482-1 draft genome.</title>
        <authorList>
            <person name="Li G."/>
            <person name="Jiang Y."/>
        </authorList>
    </citation>
    <scope>NUCLEOTIDE SEQUENCE [LARGE SCALE GENOMIC DNA]</scope>
    <source>
        <strain evidence="11 12">YIM 102482-1</strain>
    </source>
</reference>
<gene>
    <name evidence="11" type="ORF">EG850_02710</name>
</gene>
<dbReference type="Gene3D" id="1.10.287.1260">
    <property type="match status" value="1"/>
</dbReference>
<dbReference type="PANTHER" id="PTHR30460">
    <property type="entry name" value="MODERATE CONDUCTANCE MECHANOSENSITIVE CHANNEL YBIO"/>
    <property type="match status" value="1"/>
</dbReference>
<dbReference type="Proteomes" id="UP000274391">
    <property type="component" value="Unassembled WGS sequence"/>
</dbReference>
<evidence type="ECO:0000256" key="8">
    <source>
        <dbReference type="SAM" id="Phobius"/>
    </source>
</evidence>
<keyword evidence="12" id="KW-1185">Reference proteome</keyword>
<feature type="region of interest" description="Disordered" evidence="7">
    <location>
        <begin position="304"/>
        <end position="324"/>
    </location>
</feature>
<evidence type="ECO:0000256" key="4">
    <source>
        <dbReference type="ARBA" id="ARBA00022692"/>
    </source>
</evidence>
<accession>A0A3P3VYL3</accession>
<comment type="subcellular location">
    <subcellularLocation>
        <location evidence="1">Cell membrane</location>
        <topology evidence="1">Multi-pass membrane protein</topology>
    </subcellularLocation>
</comment>
<feature type="domain" description="Mechanosensitive ion channel MscS" evidence="9">
    <location>
        <begin position="130"/>
        <end position="187"/>
    </location>
</feature>
<feature type="compositionally biased region" description="Basic and acidic residues" evidence="7">
    <location>
        <begin position="310"/>
        <end position="324"/>
    </location>
</feature>
<evidence type="ECO:0000256" key="3">
    <source>
        <dbReference type="ARBA" id="ARBA00022475"/>
    </source>
</evidence>
<dbReference type="RefSeq" id="WP_124969622.1">
    <property type="nucleotide sequence ID" value="NZ_RQVS01000003.1"/>
</dbReference>
<evidence type="ECO:0000256" key="6">
    <source>
        <dbReference type="ARBA" id="ARBA00023136"/>
    </source>
</evidence>
<dbReference type="GO" id="GO:0008381">
    <property type="term" value="F:mechanosensitive monoatomic ion channel activity"/>
    <property type="evidence" value="ECO:0007669"/>
    <property type="project" value="InterPro"/>
</dbReference>
<evidence type="ECO:0000256" key="2">
    <source>
        <dbReference type="ARBA" id="ARBA00008017"/>
    </source>
</evidence>
<comment type="caution">
    <text evidence="11">The sequence shown here is derived from an EMBL/GenBank/DDBJ whole genome shotgun (WGS) entry which is preliminary data.</text>
</comment>
<dbReference type="InterPro" id="IPR006685">
    <property type="entry name" value="MscS_channel_2nd"/>
</dbReference>